<dbReference type="EMBL" id="JAAAXJ010000002">
    <property type="protein sequence ID" value="NBJ23738.1"/>
    <property type="molecule type" value="Genomic_DNA"/>
</dbReference>
<name>A0ABW9YTP8_9HYPH</name>
<organism evidence="2 3">
    <name type="scientific">Microvirga arsenatis</name>
    <dbReference type="NCBI Taxonomy" id="2692265"/>
    <lineage>
        <taxon>Bacteria</taxon>
        <taxon>Pseudomonadati</taxon>
        <taxon>Pseudomonadota</taxon>
        <taxon>Alphaproteobacteria</taxon>
        <taxon>Hyphomicrobiales</taxon>
        <taxon>Methylobacteriaceae</taxon>
        <taxon>Microvirga</taxon>
    </lineage>
</organism>
<dbReference type="InterPro" id="IPR052892">
    <property type="entry name" value="NA-targeting_endonuclease"/>
</dbReference>
<dbReference type="Proteomes" id="UP000818323">
    <property type="component" value="Unassembled WGS sequence"/>
</dbReference>
<accession>A0ABW9YTP8</accession>
<dbReference type="PANTHER" id="PTHR33877:SF2">
    <property type="entry name" value="OS07G0170200 PROTEIN"/>
    <property type="match status" value="1"/>
</dbReference>
<reference evidence="2 3" key="1">
    <citation type="submission" date="2020-01" db="EMBL/GenBank/DDBJ databases">
        <title>Microvirga sp. nov., an arsenate reduction bacterium isolated from Tibet hotspring sediments.</title>
        <authorList>
            <person name="Yuan C.-G."/>
        </authorList>
    </citation>
    <scope>NUCLEOTIDE SEQUENCE [LARGE SCALE GENOMIC DNA]</scope>
    <source>
        <strain evidence="2 3">SYSU G3D203</strain>
    </source>
</reference>
<protein>
    <recommendedName>
        <fullName evidence="1">HNH nuclease domain-containing protein</fullName>
    </recommendedName>
</protein>
<gene>
    <name evidence="2" type="ORF">GR303_05140</name>
</gene>
<dbReference type="InterPro" id="IPR003615">
    <property type="entry name" value="HNH_nuc"/>
</dbReference>
<dbReference type="SMART" id="SM00507">
    <property type="entry name" value="HNHc"/>
    <property type="match status" value="1"/>
</dbReference>
<dbReference type="Pfam" id="PF01844">
    <property type="entry name" value="HNH"/>
    <property type="match status" value="1"/>
</dbReference>
<evidence type="ECO:0000259" key="1">
    <source>
        <dbReference type="SMART" id="SM00507"/>
    </source>
</evidence>
<evidence type="ECO:0000313" key="2">
    <source>
        <dbReference type="EMBL" id="NBJ23738.1"/>
    </source>
</evidence>
<keyword evidence="3" id="KW-1185">Reference proteome</keyword>
<dbReference type="PANTHER" id="PTHR33877">
    <property type="entry name" value="SLL1193 PROTEIN"/>
    <property type="match status" value="1"/>
</dbReference>
<dbReference type="InterPro" id="IPR002711">
    <property type="entry name" value="HNH"/>
</dbReference>
<comment type="caution">
    <text evidence="2">The sequence shown here is derived from an EMBL/GenBank/DDBJ whole genome shotgun (WGS) entry which is preliminary data.</text>
</comment>
<dbReference type="Gene3D" id="1.10.30.50">
    <property type="match status" value="1"/>
</dbReference>
<dbReference type="CDD" id="cd00085">
    <property type="entry name" value="HNHc"/>
    <property type="match status" value="1"/>
</dbReference>
<proteinExistence type="predicted"/>
<evidence type="ECO:0000313" key="3">
    <source>
        <dbReference type="Proteomes" id="UP000818323"/>
    </source>
</evidence>
<feature type="domain" description="HNH nuclease" evidence="1">
    <location>
        <begin position="38"/>
        <end position="100"/>
    </location>
</feature>
<sequence length="120" mass="13319">MGFRFLRRVSTMVLLLSSQEQPTQFRVVPAMKPAQRIRLFEEVYARDGGRCVYCGIVARRPGRGVRRAADLATLDHVVPRSLGGPLTRENLVLACSACNNERGVMDVEAFRAVKAAGRET</sequence>